<dbReference type="Gene3D" id="3.40.50.880">
    <property type="match status" value="1"/>
</dbReference>
<name>S5DVU7_9ACTN</name>
<proteinExistence type="inferred from homology"/>
<dbReference type="Pfam" id="PF03575">
    <property type="entry name" value="Peptidase_S51"/>
    <property type="match status" value="1"/>
</dbReference>
<organism evidence="5">
    <name type="scientific">Candidatus Actinomarina minuta</name>
    <dbReference type="NCBI Taxonomy" id="1389454"/>
    <lineage>
        <taxon>Bacteria</taxon>
        <taxon>Bacillati</taxon>
        <taxon>Actinomycetota</taxon>
        <taxon>Actinomycetes</taxon>
        <taxon>Candidatus Actinomarinidae</taxon>
        <taxon>Candidatus Actinomarinales</taxon>
        <taxon>Candidatus Actinomarineae</taxon>
        <taxon>Candidatus Actinomarinaceae</taxon>
        <taxon>Candidatus Actinomarina</taxon>
    </lineage>
</organism>
<dbReference type="GO" id="GO:0008236">
    <property type="term" value="F:serine-type peptidase activity"/>
    <property type="evidence" value="ECO:0007669"/>
    <property type="project" value="UniProtKB-KW"/>
</dbReference>
<dbReference type="InterPro" id="IPR005320">
    <property type="entry name" value="Peptidase_S51"/>
</dbReference>
<keyword evidence="4" id="KW-0720">Serine protease</keyword>
<evidence type="ECO:0000256" key="4">
    <source>
        <dbReference type="ARBA" id="ARBA00022825"/>
    </source>
</evidence>
<evidence type="ECO:0000256" key="3">
    <source>
        <dbReference type="ARBA" id="ARBA00022801"/>
    </source>
</evidence>
<protein>
    <submittedName>
        <fullName evidence="5">MedDCM-OCT-S31-C2-cds7</fullName>
    </submittedName>
</protein>
<dbReference type="GO" id="GO:0006508">
    <property type="term" value="P:proteolysis"/>
    <property type="evidence" value="ECO:0007669"/>
    <property type="project" value="UniProtKB-KW"/>
</dbReference>
<keyword evidence="3" id="KW-0378">Hydrolase</keyword>
<evidence type="ECO:0000256" key="1">
    <source>
        <dbReference type="ARBA" id="ARBA00006534"/>
    </source>
</evidence>
<dbReference type="AlphaFoldDB" id="S5DVU7"/>
<evidence type="ECO:0000256" key="2">
    <source>
        <dbReference type="ARBA" id="ARBA00022670"/>
    </source>
</evidence>
<comment type="similarity">
    <text evidence="1">Belongs to the peptidase S51 family.</text>
</comment>
<evidence type="ECO:0000313" key="5">
    <source>
        <dbReference type="EMBL" id="AGQ19107.1"/>
    </source>
</evidence>
<dbReference type="EMBL" id="KC811123">
    <property type="protein sequence ID" value="AGQ19107.1"/>
    <property type="molecule type" value="Genomic_DNA"/>
</dbReference>
<reference evidence="5" key="1">
    <citation type="journal article" date="2013" name="Sci. Rep.">
        <title>Metagenomics uncovers a new group of low GC and ultra-small marine Actinobacteria.</title>
        <authorList>
            <person name="Ghai R."/>
            <person name="Mizuno C.M."/>
            <person name="Picazo A."/>
            <person name="Camacho A."/>
            <person name="Rodriguez-Valera F."/>
        </authorList>
    </citation>
    <scope>NUCLEOTIDE SEQUENCE</scope>
</reference>
<accession>S5DVU7</accession>
<sequence>MIAITGSGEFLPSILDVDKKLLSYIKETPKALTFSTAAGKESDERLLYWQNLAVDHFSTLGVEHKHFDARNRDDLNQDIVLDEMKNANFIFFSGGSPTHLFDSIQDSKFSQELKNVENRGIIAGCSAGAMIMGEKMIKGTGLNYIANTIVIPHYGESFYSWISNTVKVLNRGKYKLLCLEKDTYFIKDKNEYRVLGKQQVHIIFKKEHYTFSDGDKIDPILLT</sequence>
<dbReference type="InterPro" id="IPR029062">
    <property type="entry name" value="Class_I_gatase-like"/>
</dbReference>
<dbReference type="SUPFAM" id="SSF52317">
    <property type="entry name" value="Class I glutamine amidotransferase-like"/>
    <property type="match status" value="1"/>
</dbReference>
<keyword evidence="2" id="KW-0645">Protease</keyword>